<keyword evidence="1" id="KW-0472">Membrane</keyword>
<dbReference type="GO" id="GO:0052621">
    <property type="term" value="F:diguanylate cyclase activity"/>
    <property type="evidence" value="ECO:0007669"/>
    <property type="project" value="TreeGrafter"/>
</dbReference>
<dbReference type="InterPro" id="IPR043128">
    <property type="entry name" value="Rev_trsase/Diguanyl_cyclase"/>
</dbReference>
<dbReference type="SUPFAM" id="SSF55073">
    <property type="entry name" value="Nucleotide cyclase"/>
    <property type="match status" value="1"/>
</dbReference>
<dbReference type="InterPro" id="IPR000160">
    <property type="entry name" value="GGDEF_dom"/>
</dbReference>
<dbReference type="SMART" id="SM00267">
    <property type="entry name" value="GGDEF"/>
    <property type="match status" value="1"/>
</dbReference>
<dbReference type="Proteomes" id="UP000469125">
    <property type="component" value="Unassembled WGS sequence"/>
</dbReference>
<dbReference type="PANTHER" id="PTHR45138:SF9">
    <property type="entry name" value="DIGUANYLATE CYCLASE DGCM-RELATED"/>
    <property type="match status" value="1"/>
</dbReference>
<proteinExistence type="predicted"/>
<feature type="domain" description="GGDEF" evidence="2">
    <location>
        <begin position="200"/>
        <end position="333"/>
    </location>
</feature>
<dbReference type="Pfam" id="PF00990">
    <property type="entry name" value="GGDEF"/>
    <property type="match status" value="1"/>
</dbReference>
<dbReference type="GO" id="GO:0043709">
    <property type="term" value="P:cell adhesion involved in single-species biofilm formation"/>
    <property type="evidence" value="ECO:0007669"/>
    <property type="project" value="TreeGrafter"/>
</dbReference>
<dbReference type="AlphaFoldDB" id="A0A6N8FCZ8"/>
<dbReference type="PANTHER" id="PTHR45138">
    <property type="entry name" value="REGULATORY COMPONENTS OF SENSORY TRANSDUCTION SYSTEM"/>
    <property type="match status" value="1"/>
</dbReference>
<dbReference type="GO" id="GO:1902201">
    <property type="term" value="P:negative regulation of bacterial-type flagellum-dependent cell motility"/>
    <property type="evidence" value="ECO:0007669"/>
    <property type="project" value="TreeGrafter"/>
</dbReference>
<name>A0A6N8FCZ8_9BACI</name>
<feature type="transmembrane region" description="Helical" evidence="1">
    <location>
        <begin position="113"/>
        <end position="136"/>
    </location>
</feature>
<reference evidence="3 4" key="1">
    <citation type="submission" date="2019-11" db="EMBL/GenBank/DDBJ databases">
        <authorList>
            <person name="Li X."/>
        </authorList>
    </citation>
    <scope>NUCLEOTIDE SEQUENCE [LARGE SCALE GENOMIC DNA]</scope>
    <source>
        <strain evidence="3 4">L9</strain>
    </source>
</reference>
<dbReference type="CDD" id="cd01949">
    <property type="entry name" value="GGDEF"/>
    <property type="match status" value="1"/>
</dbReference>
<keyword evidence="1" id="KW-1133">Transmembrane helix</keyword>
<dbReference type="InterPro" id="IPR029787">
    <property type="entry name" value="Nucleotide_cyclase"/>
</dbReference>
<feature type="transmembrane region" description="Helical" evidence="1">
    <location>
        <begin position="63"/>
        <end position="83"/>
    </location>
</feature>
<dbReference type="Gene3D" id="3.30.70.270">
    <property type="match status" value="1"/>
</dbReference>
<feature type="transmembrane region" description="Helical" evidence="1">
    <location>
        <begin position="12"/>
        <end position="32"/>
    </location>
</feature>
<feature type="transmembrane region" description="Helical" evidence="1">
    <location>
        <begin position="142"/>
        <end position="161"/>
    </location>
</feature>
<gene>
    <name evidence="3" type="ORF">GMD78_03890</name>
</gene>
<organism evidence="3 4">
    <name type="scientific">Ornithinibacillus caprae</name>
    <dbReference type="NCBI Taxonomy" id="2678566"/>
    <lineage>
        <taxon>Bacteria</taxon>
        <taxon>Bacillati</taxon>
        <taxon>Bacillota</taxon>
        <taxon>Bacilli</taxon>
        <taxon>Bacillales</taxon>
        <taxon>Bacillaceae</taxon>
        <taxon>Ornithinibacillus</taxon>
    </lineage>
</organism>
<dbReference type="GO" id="GO:0005886">
    <property type="term" value="C:plasma membrane"/>
    <property type="evidence" value="ECO:0007669"/>
    <property type="project" value="TreeGrafter"/>
</dbReference>
<dbReference type="RefSeq" id="WP_155667321.1">
    <property type="nucleotide sequence ID" value="NZ_WOCA01000002.1"/>
</dbReference>
<feature type="transmembrane region" description="Helical" evidence="1">
    <location>
        <begin position="38"/>
        <end position="58"/>
    </location>
</feature>
<dbReference type="EMBL" id="WOCA01000002">
    <property type="protein sequence ID" value="MUK87542.1"/>
    <property type="molecule type" value="Genomic_DNA"/>
</dbReference>
<keyword evidence="4" id="KW-1185">Reference proteome</keyword>
<comment type="caution">
    <text evidence="3">The sequence shown here is derived from an EMBL/GenBank/DDBJ whole genome shotgun (WGS) entry which is preliminary data.</text>
</comment>
<evidence type="ECO:0000313" key="3">
    <source>
        <dbReference type="EMBL" id="MUK87542.1"/>
    </source>
</evidence>
<evidence type="ECO:0000256" key="1">
    <source>
        <dbReference type="SAM" id="Phobius"/>
    </source>
</evidence>
<accession>A0A6N8FCZ8</accession>
<protein>
    <submittedName>
        <fullName evidence="3">Diguanylate cyclase</fullName>
    </submittedName>
</protein>
<sequence length="345" mass="39223">MEEMIASKEKTLTQVTMLLQNILYLFVVIYYWGDANAWWLSIIFVLLMGFNVLAMKYLQSKRYILLTAIIQLVAAFLIIYFSGNTESPFFPVYYLPVITSVALITKPEQPKDIFITTILASILSFISTLLMNQTIFLDWMRVGVYSVSYVALGYGVMFYQYRLEQSIKNAKIDFLTESFNRKTGEALLVEGIDHAREKGTPVSIAFCDLDKFKVLNDTYGHLCGDMILKQVAAMFNENIPEDSQVVRWGGEEFMLIFPNKTEVEAVQIMENIRKKIESHSFYYMDQKLSVTISGGVVEVDRGSDDMLDAISKADRCLYEAKAFGRNKILAGGCNLGSDPKLRPTK</sequence>
<dbReference type="FunFam" id="3.30.70.270:FF:000001">
    <property type="entry name" value="Diguanylate cyclase domain protein"/>
    <property type="match status" value="1"/>
</dbReference>
<evidence type="ECO:0000313" key="4">
    <source>
        <dbReference type="Proteomes" id="UP000469125"/>
    </source>
</evidence>
<dbReference type="PROSITE" id="PS50887">
    <property type="entry name" value="GGDEF"/>
    <property type="match status" value="1"/>
</dbReference>
<evidence type="ECO:0000259" key="2">
    <source>
        <dbReference type="PROSITE" id="PS50887"/>
    </source>
</evidence>
<keyword evidence="1" id="KW-0812">Transmembrane</keyword>
<dbReference type="NCBIfam" id="TIGR00254">
    <property type="entry name" value="GGDEF"/>
    <property type="match status" value="1"/>
</dbReference>
<dbReference type="InterPro" id="IPR050469">
    <property type="entry name" value="Diguanylate_Cyclase"/>
</dbReference>